<proteinExistence type="predicted"/>
<evidence type="ECO:0000313" key="1">
    <source>
        <dbReference type="EMBL" id="ACK56610.1"/>
    </source>
</evidence>
<reference evidence="1" key="1">
    <citation type="journal article" date="2009" name="J. Med. Virol.">
        <title>High-risk HPV types in lesions of the uterine cervix of female commercial sex workers in the Philippines.</title>
        <authorList>
            <person name="Miyashita M."/>
            <person name="Agdamag D.M."/>
            <person name="Sasagawa T."/>
            <person name="Matsushita K."/>
            <person name="Salud L.M."/>
            <person name="Salud C.O."/>
            <person name="Saikawa K."/>
            <person name="Leano P.S."/>
            <person name="Pagcaliwagan T."/>
            <person name="Acuna J."/>
            <person name="Ishizaki A."/>
            <person name="Kageyama S."/>
            <person name="Ichimura H."/>
        </authorList>
    </citation>
    <scope>NUCLEOTIDE SEQUENCE</scope>
    <source>
        <strain evidence="1">06JAN_PHL_MY109_13n</strain>
    </source>
</reference>
<name>B8RA57_9PAPI</name>
<feature type="non-terminal residue" evidence="1">
    <location>
        <position position="1"/>
    </location>
</feature>
<gene>
    <name evidence="1" type="primary">L1</name>
</gene>
<protein>
    <submittedName>
        <fullName evidence="1">Truncated L1 capsid protein</fullName>
    </submittedName>
</protein>
<accession>B8RA57</accession>
<sequence>FVGITSCLLLWWTLHVVLILHCLPAPKQPYLLYIALQSLRNILGMWRNMIYNLYFNCVLSH</sequence>
<organism evidence="1">
    <name type="scientific">Human papillomavirus</name>
    <dbReference type="NCBI Taxonomy" id="10566"/>
    <lineage>
        <taxon>Viruses</taxon>
        <taxon>Monodnaviria</taxon>
        <taxon>Shotokuvirae</taxon>
        <taxon>Cossaviricota</taxon>
        <taxon>Papovaviricetes</taxon>
        <taxon>Zurhausenvirales</taxon>
        <taxon>Papillomaviridae</taxon>
    </lineage>
</organism>
<dbReference type="EMBL" id="EU911336">
    <property type="protein sequence ID" value="ACK56610.1"/>
    <property type="molecule type" value="Genomic_DNA"/>
</dbReference>